<name>A0A562B3R3_9BURK</name>
<evidence type="ECO:0000313" key="2">
    <source>
        <dbReference type="Proteomes" id="UP000318141"/>
    </source>
</evidence>
<dbReference type="EMBL" id="VLJN01000056">
    <property type="protein sequence ID" value="TWG79689.1"/>
    <property type="molecule type" value="Genomic_DNA"/>
</dbReference>
<evidence type="ECO:0000313" key="1">
    <source>
        <dbReference type="EMBL" id="TWG79689.1"/>
    </source>
</evidence>
<dbReference type="AntiFam" id="ANF00142">
    <property type="entry name" value="Shadow ORF (opposite yadG)"/>
</dbReference>
<dbReference type="AlphaFoldDB" id="A0A562B3R3"/>
<sequence length="481" mass="54173">MRDQDQRALELGQRHGQRLSRVEVQVIGRFVQQQQVGLLPDDERQRQPGLLAAGEGRDRRGRHVAAEVEAAQEVAQFLLARVRRETRQLLQRRIVIAQGLQLVLREVADLQALAMTQRACQRRQCVGQRLDQRGFALPVGAEQADALATLDRQREAVQDRHRRIARIAAIDAVEHHHRIGRGVRLAELEGKASGGMHRREPFHLLQRLDPALRLTRLGGLGLEARDERFQMRDLLLLPRIGSLLQGHLLQPQRFEQAVVAAVAPQLLVLDMDRDGADRVEEFAVVRNHHERARVARQPVLQPHDGVQIQVVGRLVQQQQVGLAHQRLGQVQPHAPAAGERRHRLRGLRQREAKPEQQRLRARRCGVAVGVRKGGMRVGLGMAVAAGLRRRDAAFRVAQPHIAVDHIVQRAARHRRRFLRHVGHLPLRGHRYVATVRMQLTAQQREQRRLAAAVGADEADALAGVQRHAGVVEQHLGAALEN</sequence>
<comment type="caution">
    <text evidence="1">The sequence shown here is derived from an EMBL/GenBank/DDBJ whole genome shotgun (WGS) entry which is preliminary data.</text>
</comment>
<gene>
    <name evidence="1" type="ORF">L602_000600000890</name>
</gene>
<dbReference type="Proteomes" id="UP000318141">
    <property type="component" value="Unassembled WGS sequence"/>
</dbReference>
<protein>
    <submittedName>
        <fullName evidence="1">Uncharacterized protein</fullName>
    </submittedName>
</protein>
<keyword evidence="2" id="KW-1185">Reference proteome</keyword>
<proteinExistence type="predicted"/>
<organism evidence="1 2">
    <name type="scientific">Cupriavidus gilardii J11</name>
    <dbReference type="NCBI Taxonomy" id="936133"/>
    <lineage>
        <taxon>Bacteria</taxon>
        <taxon>Pseudomonadati</taxon>
        <taxon>Pseudomonadota</taxon>
        <taxon>Betaproteobacteria</taxon>
        <taxon>Burkholderiales</taxon>
        <taxon>Burkholderiaceae</taxon>
        <taxon>Cupriavidus</taxon>
    </lineage>
</organism>
<accession>A0A562B3R3</accession>
<reference evidence="1 2" key="1">
    <citation type="submission" date="2019-07" db="EMBL/GenBank/DDBJ databases">
        <title>Genome sequencing of lignin-degrading bacterial isolates.</title>
        <authorList>
            <person name="Gladden J."/>
        </authorList>
    </citation>
    <scope>NUCLEOTIDE SEQUENCE [LARGE SCALE GENOMIC DNA]</scope>
    <source>
        <strain evidence="1 2">J11</strain>
    </source>
</reference>